<proteinExistence type="predicted"/>
<keyword evidence="2" id="KW-1185">Reference proteome</keyword>
<protein>
    <submittedName>
        <fullName evidence="1">Uncharacterized protein</fullName>
    </submittedName>
</protein>
<organism evidence="1 2">
    <name type="scientific">Orchesella dallaii</name>
    <dbReference type="NCBI Taxonomy" id="48710"/>
    <lineage>
        <taxon>Eukaryota</taxon>
        <taxon>Metazoa</taxon>
        <taxon>Ecdysozoa</taxon>
        <taxon>Arthropoda</taxon>
        <taxon>Hexapoda</taxon>
        <taxon>Collembola</taxon>
        <taxon>Entomobryomorpha</taxon>
        <taxon>Entomobryoidea</taxon>
        <taxon>Orchesellidae</taxon>
        <taxon>Orchesellinae</taxon>
        <taxon>Orchesella</taxon>
    </lineage>
</organism>
<reference evidence="1 2" key="1">
    <citation type="submission" date="2024-08" db="EMBL/GenBank/DDBJ databases">
        <authorList>
            <person name="Cucini C."/>
            <person name="Frati F."/>
        </authorList>
    </citation>
    <scope>NUCLEOTIDE SEQUENCE [LARGE SCALE GENOMIC DNA]</scope>
</reference>
<sequence>MAEIVKVPDIDLTLIDQPFTLKPVSEELERPFNKLFRISNCGGGADLENKVWDFCEGPPYTIYTFSLDEATCQAREESHVKKRALPQIVCVTGTTAFFPGNNFQLLVELNPSSGTHSTPLLCLQLCDCNRSCEPETRIDTTILRTFVSRLQFSCGEANSFQTLSFYPACTEKYHIGRKKEPGNYKQILYYAFLKRKIMQDIFPLEVFSKDFEGPLPTIRILHPSPNLELMANPSETATHDAILRWTYYQHEFLLRSYSFEMAFDLLKAGLTFKVLDATVHSSETIIQKIESGEREWLHPEDGLWKIYEIVRLVENIEIVVVLKMTIVKALKKILMRKRKTSRIGKRTFAAKGSVTAVWIKGTDGKIKIKKITN</sequence>
<dbReference type="Proteomes" id="UP001642540">
    <property type="component" value="Unassembled WGS sequence"/>
</dbReference>
<accession>A0ABP1Q0M9</accession>
<dbReference type="EMBL" id="CAXLJM020000019">
    <property type="protein sequence ID" value="CAL8085012.1"/>
    <property type="molecule type" value="Genomic_DNA"/>
</dbReference>
<name>A0ABP1Q0M9_9HEXA</name>
<gene>
    <name evidence="1" type="ORF">ODALV1_LOCUS5975</name>
</gene>
<comment type="caution">
    <text evidence="1">The sequence shown here is derived from an EMBL/GenBank/DDBJ whole genome shotgun (WGS) entry which is preliminary data.</text>
</comment>
<evidence type="ECO:0000313" key="2">
    <source>
        <dbReference type="Proteomes" id="UP001642540"/>
    </source>
</evidence>
<evidence type="ECO:0000313" key="1">
    <source>
        <dbReference type="EMBL" id="CAL8085012.1"/>
    </source>
</evidence>